<protein>
    <submittedName>
        <fullName evidence="1">Uncharacterized protein</fullName>
    </submittedName>
</protein>
<proteinExistence type="predicted"/>
<name>A0AAW1J985_SAPOF</name>
<sequence>MKKLTDATPNSFVDTKQYQGYEIRYFTSEGVKLVKGLFYWMNNCIHRFSLLPNLTSETAKNYIYYDDSEVVVNLPSRIAYTKPVGIAVFRDKIEDSITWLVDLIRDIGGGKMDIKIMPPMIFHLFEVMRNFD</sequence>
<keyword evidence="2" id="KW-1185">Reference proteome</keyword>
<accession>A0AAW1J985</accession>
<comment type="caution">
    <text evidence="1">The sequence shown here is derived from an EMBL/GenBank/DDBJ whole genome shotgun (WGS) entry which is preliminary data.</text>
</comment>
<dbReference type="Proteomes" id="UP001443914">
    <property type="component" value="Unassembled WGS sequence"/>
</dbReference>
<evidence type="ECO:0000313" key="2">
    <source>
        <dbReference type="Proteomes" id="UP001443914"/>
    </source>
</evidence>
<dbReference type="EMBL" id="JBDFQZ010000008">
    <property type="protein sequence ID" value="KAK9699286.1"/>
    <property type="molecule type" value="Genomic_DNA"/>
</dbReference>
<evidence type="ECO:0000313" key="1">
    <source>
        <dbReference type="EMBL" id="KAK9699286.1"/>
    </source>
</evidence>
<organism evidence="1 2">
    <name type="scientific">Saponaria officinalis</name>
    <name type="common">Common soapwort</name>
    <name type="synonym">Lychnis saponaria</name>
    <dbReference type="NCBI Taxonomy" id="3572"/>
    <lineage>
        <taxon>Eukaryota</taxon>
        <taxon>Viridiplantae</taxon>
        <taxon>Streptophyta</taxon>
        <taxon>Embryophyta</taxon>
        <taxon>Tracheophyta</taxon>
        <taxon>Spermatophyta</taxon>
        <taxon>Magnoliopsida</taxon>
        <taxon>eudicotyledons</taxon>
        <taxon>Gunneridae</taxon>
        <taxon>Pentapetalae</taxon>
        <taxon>Caryophyllales</taxon>
        <taxon>Caryophyllaceae</taxon>
        <taxon>Caryophylleae</taxon>
        <taxon>Saponaria</taxon>
    </lineage>
</organism>
<dbReference type="AlphaFoldDB" id="A0AAW1J985"/>
<reference evidence="1" key="1">
    <citation type="submission" date="2024-03" db="EMBL/GenBank/DDBJ databases">
        <title>WGS assembly of Saponaria officinalis var. Norfolk2.</title>
        <authorList>
            <person name="Jenkins J."/>
            <person name="Shu S."/>
            <person name="Grimwood J."/>
            <person name="Barry K."/>
            <person name="Goodstein D."/>
            <person name="Schmutz J."/>
            <person name="Leebens-Mack J."/>
            <person name="Osbourn A."/>
        </authorList>
    </citation>
    <scope>NUCLEOTIDE SEQUENCE [LARGE SCALE GENOMIC DNA]</scope>
    <source>
        <strain evidence="1">JIC</strain>
    </source>
</reference>
<gene>
    <name evidence="1" type="ORF">RND81_08G165000</name>
</gene>